<dbReference type="GO" id="GO:0003700">
    <property type="term" value="F:DNA-binding transcription factor activity"/>
    <property type="evidence" value="ECO:0007669"/>
    <property type="project" value="InterPro"/>
</dbReference>
<dbReference type="PANTHER" id="PTHR46577:SF1">
    <property type="entry name" value="HTH-TYPE TRANSCRIPTIONAL REGULATORY PROTEIN GABR"/>
    <property type="match status" value="1"/>
</dbReference>
<evidence type="ECO:0000313" key="10">
    <source>
        <dbReference type="Proteomes" id="UP000480246"/>
    </source>
</evidence>
<dbReference type="AlphaFoldDB" id="A0A7C8KWD4"/>
<evidence type="ECO:0000313" key="9">
    <source>
        <dbReference type="EMBL" id="KAB8125938.1"/>
    </source>
</evidence>
<comment type="caution">
    <text evidence="9">The sequence shown here is derived from an EMBL/GenBank/DDBJ whole genome shotgun (WGS) entry which is preliminary data.</text>
</comment>
<proteinExistence type="inferred from homology"/>
<dbReference type="Proteomes" id="UP000480246">
    <property type="component" value="Unassembled WGS sequence"/>
</dbReference>
<evidence type="ECO:0000256" key="6">
    <source>
        <dbReference type="ARBA" id="ARBA00023125"/>
    </source>
</evidence>
<dbReference type="InterPro" id="IPR000524">
    <property type="entry name" value="Tscrpt_reg_HTH_GntR"/>
</dbReference>
<name>A0A7C8KWD4_9BACI</name>
<keyword evidence="4" id="KW-0663">Pyridoxal phosphate</keyword>
<dbReference type="Pfam" id="PF00155">
    <property type="entry name" value="Aminotran_1_2"/>
    <property type="match status" value="1"/>
</dbReference>
<dbReference type="InterPro" id="IPR036388">
    <property type="entry name" value="WH-like_DNA-bd_sf"/>
</dbReference>
<dbReference type="CDD" id="cd07377">
    <property type="entry name" value="WHTH_GntR"/>
    <property type="match status" value="1"/>
</dbReference>
<dbReference type="SUPFAM" id="SSF53383">
    <property type="entry name" value="PLP-dependent transferases"/>
    <property type="match status" value="1"/>
</dbReference>
<protein>
    <submittedName>
        <fullName evidence="9">PLP-dependent aminotransferase family protein</fullName>
    </submittedName>
</protein>
<evidence type="ECO:0000256" key="1">
    <source>
        <dbReference type="ARBA" id="ARBA00001933"/>
    </source>
</evidence>
<keyword evidence="6" id="KW-0238">DNA-binding</keyword>
<evidence type="ECO:0000256" key="5">
    <source>
        <dbReference type="ARBA" id="ARBA00023015"/>
    </source>
</evidence>
<evidence type="ECO:0000256" key="3">
    <source>
        <dbReference type="ARBA" id="ARBA00022576"/>
    </source>
</evidence>
<keyword evidence="10" id="KW-1185">Reference proteome</keyword>
<organism evidence="9 10">
    <name type="scientific">Gracilibacillus oryzae</name>
    <dbReference type="NCBI Taxonomy" id="1672701"/>
    <lineage>
        <taxon>Bacteria</taxon>
        <taxon>Bacillati</taxon>
        <taxon>Bacillota</taxon>
        <taxon>Bacilli</taxon>
        <taxon>Bacillales</taxon>
        <taxon>Bacillaceae</taxon>
        <taxon>Gracilibacillus</taxon>
    </lineage>
</organism>
<evidence type="ECO:0000256" key="4">
    <source>
        <dbReference type="ARBA" id="ARBA00022898"/>
    </source>
</evidence>
<evidence type="ECO:0000256" key="2">
    <source>
        <dbReference type="ARBA" id="ARBA00005384"/>
    </source>
</evidence>
<evidence type="ECO:0000259" key="8">
    <source>
        <dbReference type="PROSITE" id="PS50949"/>
    </source>
</evidence>
<dbReference type="PROSITE" id="PS50949">
    <property type="entry name" value="HTH_GNTR"/>
    <property type="match status" value="1"/>
</dbReference>
<accession>A0A7C8KWD4</accession>
<dbReference type="SUPFAM" id="SSF46785">
    <property type="entry name" value="Winged helix' DNA-binding domain"/>
    <property type="match status" value="1"/>
</dbReference>
<dbReference type="SMART" id="SM00345">
    <property type="entry name" value="HTH_GNTR"/>
    <property type="match status" value="1"/>
</dbReference>
<evidence type="ECO:0000256" key="7">
    <source>
        <dbReference type="ARBA" id="ARBA00023163"/>
    </source>
</evidence>
<dbReference type="GO" id="GO:0008483">
    <property type="term" value="F:transaminase activity"/>
    <property type="evidence" value="ECO:0007669"/>
    <property type="project" value="UniProtKB-KW"/>
</dbReference>
<feature type="domain" description="HTH gntR-type" evidence="8">
    <location>
        <begin position="14"/>
        <end position="82"/>
    </location>
</feature>
<dbReference type="PANTHER" id="PTHR46577">
    <property type="entry name" value="HTH-TYPE TRANSCRIPTIONAL REGULATORY PROTEIN GABR"/>
    <property type="match status" value="1"/>
</dbReference>
<dbReference type="RefSeq" id="WP_153406900.1">
    <property type="nucleotide sequence ID" value="NZ_ML762455.1"/>
</dbReference>
<dbReference type="OrthoDB" id="9808770at2"/>
<dbReference type="InterPro" id="IPR015421">
    <property type="entry name" value="PyrdxlP-dep_Trfase_major"/>
</dbReference>
<dbReference type="Gene3D" id="1.10.10.10">
    <property type="entry name" value="Winged helix-like DNA-binding domain superfamily/Winged helix DNA-binding domain"/>
    <property type="match status" value="1"/>
</dbReference>
<comment type="cofactor">
    <cofactor evidence="1">
        <name>pyridoxal 5'-phosphate</name>
        <dbReference type="ChEBI" id="CHEBI:597326"/>
    </cofactor>
</comment>
<dbReference type="Pfam" id="PF00392">
    <property type="entry name" value="GntR"/>
    <property type="match status" value="1"/>
</dbReference>
<dbReference type="InterPro" id="IPR036390">
    <property type="entry name" value="WH_DNA-bd_sf"/>
</dbReference>
<dbReference type="CDD" id="cd00609">
    <property type="entry name" value="AAT_like"/>
    <property type="match status" value="1"/>
</dbReference>
<keyword evidence="3 9" id="KW-0032">Aminotransferase</keyword>
<dbReference type="Gene3D" id="3.40.640.10">
    <property type="entry name" value="Type I PLP-dependent aspartate aminotransferase-like (Major domain)"/>
    <property type="match status" value="1"/>
</dbReference>
<sequence>MKEITPFLDQRSNTPIYIQLSHYFKNEIIKGKIKANEQLPSKRTLAKYLDISLNTVQSAYDQLRAEGYIESKERKGMYVQPIDKDQLLGVLSTNNQRQLPQNNNVDYLIDFNSGRVDLEHFPYNVWRKLTTEALYRDQSHLFNIGDPQGELSLRTEIASYLYQSRGVNCNPEQIIIAAGTQPLVGMLAILIGRSNDFAIEDPGFHRTKQVLDDYGIGTIPVSLDQSGLSVDSLRQSKAKAVYVTPSHQFPCGMIMPISRRLELLKWAEETGGYIIEDDYDGEYRYKGRPIPSLQGLDRHDCVIYLGTFSKALIPSIRVSYVVLPTTLVAKYHSQFTIYKQTVSRLHQDTLCRFMNQGYWQRHLNRMRTLYRKKQQVLLTAIGEYMGDSVQIVGEHAGLHILLTVKNGMKEEELIESAAKKRVKVYPTSIYYNNVNASGEAEILLGFGGLPVKDIEEGIRLLKDAWVL</sequence>
<keyword evidence="7" id="KW-0804">Transcription</keyword>
<dbReference type="InterPro" id="IPR051446">
    <property type="entry name" value="HTH_trans_reg/aminotransferase"/>
</dbReference>
<dbReference type="GO" id="GO:0003677">
    <property type="term" value="F:DNA binding"/>
    <property type="evidence" value="ECO:0007669"/>
    <property type="project" value="UniProtKB-KW"/>
</dbReference>
<dbReference type="EMBL" id="WEID01000121">
    <property type="protein sequence ID" value="KAB8125938.1"/>
    <property type="molecule type" value="Genomic_DNA"/>
</dbReference>
<gene>
    <name evidence="9" type="ORF">F9U64_21335</name>
</gene>
<dbReference type="GO" id="GO:0030170">
    <property type="term" value="F:pyridoxal phosphate binding"/>
    <property type="evidence" value="ECO:0007669"/>
    <property type="project" value="InterPro"/>
</dbReference>
<reference evidence="9 10" key="1">
    <citation type="submission" date="2019-10" db="EMBL/GenBank/DDBJ databases">
        <title>Gracilibacillus sp. nov. isolated from rice seeds.</title>
        <authorList>
            <person name="He S."/>
        </authorList>
    </citation>
    <scope>NUCLEOTIDE SEQUENCE [LARGE SCALE GENOMIC DNA]</scope>
    <source>
        <strain evidence="9 10">TD8</strain>
    </source>
</reference>
<comment type="similarity">
    <text evidence="2">In the C-terminal section; belongs to the class-I pyridoxal-phosphate-dependent aminotransferase family.</text>
</comment>
<keyword evidence="9" id="KW-0808">Transferase</keyword>
<dbReference type="InterPro" id="IPR004839">
    <property type="entry name" value="Aminotransferase_I/II_large"/>
</dbReference>
<dbReference type="InterPro" id="IPR015424">
    <property type="entry name" value="PyrdxlP-dep_Trfase"/>
</dbReference>
<keyword evidence="5" id="KW-0805">Transcription regulation</keyword>